<keyword evidence="1" id="KW-0472">Membrane</keyword>
<reference evidence="3" key="1">
    <citation type="journal article" date="2019" name="Int. J. Syst. Evol. Microbiol.">
        <title>The Global Catalogue of Microorganisms (GCM) 10K type strain sequencing project: providing services to taxonomists for standard genome sequencing and annotation.</title>
        <authorList>
            <consortium name="The Broad Institute Genomics Platform"/>
            <consortium name="The Broad Institute Genome Sequencing Center for Infectious Disease"/>
            <person name="Wu L."/>
            <person name="Ma J."/>
        </authorList>
    </citation>
    <scope>NUCLEOTIDE SEQUENCE [LARGE SCALE GENOMIC DNA]</scope>
    <source>
        <strain evidence="3">CCUG 50353</strain>
    </source>
</reference>
<evidence type="ECO:0000313" key="3">
    <source>
        <dbReference type="Proteomes" id="UP001595733"/>
    </source>
</evidence>
<evidence type="ECO:0000256" key="1">
    <source>
        <dbReference type="SAM" id="Phobius"/>
    </source>
</evidence>
<comment type="caution">
    <text evidence="2">The sequence shown here is derived from an EMBL/GenBank/DDBJ whole genome shotgun (WGS) entry which is preliminary data.</text>
</comment>
<accession>A0ABV8UWU5</accession>
<dbReference type="EMBL" id="JBHSEF010000021">
    <property type="protein sequence ID" value="MFC4355051.1"/>
    <property type="molecule type" value="Genomic_DNA"/>
</dbReference>
<proteinExistence type="predicted"/>
<feature type="transmembrane region" description="Helical" evidence="1">
    <location>
        <begin position="32"/>
        <end position="51"/>
    </location>
</feature>
<sequence length="145" mass="17091">MLYKATMQRHFIWLLILLNSTSIPLRRGMDELLVLQLVVIAFLLMALLITFDLKIKENYLQYQMKFVKWTIYQKEIVPHEIRQITFSRMGWLKMGATIRVTTGWTVRIHDFSPDTVMVDLVEFVAKHAIDTGKTKDFLMLQSRAL</sequence>
<keyword evidence="1" id="KW-0812">Transmembrane</keyword>
<keyword evidence="3" id="KW-1185">Reference proteome</keyword>
<dbReference type="Proteomes" id="UP001595733">
    <property type="component" value="Unassembled WGS sequence"/>
</dbReference>
<name>A0ABV8UWU5_9BACL</name>
<evidence type="ECO:0000313" key="2">
    <source>
        <dbReference type="EMBL" id="MFC4355051.1"/>
    </source>
</evidence>
<organism evidence="2 3">
    <name type="scientific">Chryseomicrobium palamuruense</name>
    <dbReference type="NCBI Taxonomy" id="682973"/>
    <lineage>
        <taxon>Bacteria</taxon>
        <taxon>Bacillati</taxon>
        <taxon>Bacillota</taxon>
        <taxon>Bacilli</taxon>
        <taxon>Bacillales</taxon>
        <taxon>Caryophanaceae</taxon>
        <taxon>Chryseomicrobium</taxon>
    </lineage>
</organism>
<keyword evidence="1" id="KW-1133">Transmembrane helix</keyword>
<protein>
    <recommendedName>
        <fullName evidence="4">DUF304 domain-containing protein</fullName>
    </recommendedName>
</protein>
<evidence type="ECO:0008006" key="4">
    <source>
        <dbReference type="Google" id="ProtNLM"/>
    </source>
</evidence>
<dbReference type="RefSeq" id="WP_378141366.1">
    <property type="nucleotide sequence ID" value="NZ_JBHSEF010000021.1"/>
</dbReference>
<gene>
    <name evidence="2" type="ORF">ACFO0S_08335</name>
</gene>